<dbReference type="Proteomes" id="UP000321933">
    <property type="component" value="Unassembled WGS sequence"/>
</dbReference>
<keyword evidence="4" id="KW-1185">Reference proteome</keyword>
<dbReference type="EMBL" id="VRYZ01000003">
    <property type="protein sequence ID" value="TXS92235.1"/>
    <property type="molecule type" value="Genomic_DNA"/>
</dbReference>
<dbReference type="PROSITE" id="PS51257">
    <property type="entry name" value="PROKAR_LIPOPROTEIN"/>
    <property type="match status" value="1"/>
</dbReference>
<dbReference type="OrthoDB" id="5737627at2"/>
<accession>A0A5C8ZUN5</accession>
<gene>
    <name evidence="3" type="ORF">FVW59_07350</name>
</gene>
<name>A0A5C8ZUN5_9GAMM</name>
<organism evidence="3 4">
    <name type="scientific">Parahaliea aestuarii</name>
    <dbReference type="NCBI Taxonomy" id="1852021"/>
    <lineage>
        <taxon>Bacteria</taxon>
        <taxon>Pseudomonadati</taxon>
        <taxon>Pseudomonadota</taxon>
        <taxon>Gammaproteobacteria</taxon>
        <taxon>Cellvibrionales</taxon>
        <taxon>Halieaceae</taxon>
        <taxon>Parahaliea</taxon>
    </lineage>
</organism>
<evidence type="ECO:0000256" key="2">
    <source>
        <dbReference type="SAM" id="SignalP"/>
    </source>
</evidence>
<protein>
    <recommendedName>
        <fullName evidence="5">EexN family lipoprotein</fullName>
    </recommendedName>
</protein>
<proteinExistence type="predicted"/>
<dbReference type="AlphaFoldDB" id="A0A5C8ZUN5"/>
<evidence type="ECO:0000313" key="4">
    <source>
        <dbReference type="Proteomes" id="UP000321933"/>
    </source>
</evidence>
<sequence>MKSRLIPTLVLSAAFGTLLGCASTETSTQNTVASNSVAEDSAAPGGLRCKSVIKTGTRLRSKVCKTEAEWEQAAQDSRTATSDIQRTATHGPGPAGG</sequence>
<feature type="region of interest" description="Disordered" evidence="1">
    <location>
        <begin position="72"/>
        <end position="97"/>
    </location>
</feature>
<keyword evidence="2" id="KW-0732">Signal</keyword>
<evidence type="ECO:0000313" key="3">
    <source>
        <dbReference type="EMBL" id="TXS92235.1"/>
    </source>
</evidence>
<comment type="caution">
    <text evidence="3">The sequence shown here is derived from an EMBL/GenBank/DDBJ whole genome shotgun (WGS) entry which is preliminary data.</text>
</comment>
<evidence type="ECO:0000256" key="1">
    <source>
        <dbReference type="SAM" id="MobiDB-lite"/>
    </source>
</evidence>
<feature type="signal peptide" evidence="2">
    <location>
        <begin position="1"/>
        <end position="22"/>
    </location>
</feature>
<reference evidence="3 4" key="1">
    <citation type="submission" date="2019-08" db="EMBL/GenBank/DDBJ databases">
        <title>Parahaliea maris sp. nov., isolated from the surface seawater.</title>
        <authorList>
            <person name="Liu Y."/>
        </authorList>
    </citation>
    <scope>NUCLEOTIDE SEQUENCE [LARGE SCALE GENOMIC DNA]</scope>
    <source>
        <strain evidence="3 4">S2-26</strain>
    </source>
</reference>
<feature type="compositionally biased region" description="Polar residues" evidence="1">
    <location>
        <begin position="74"/>
        <end position="88"/>
    </location>
</feature>
<evidence type="ECO:0008006" key="5">
    <source>
        <dbReference type="Google" id="ProtNLM"/>
    </source>
</evidence>
<dbReference type="RefSeq" id="WP_148063612.1">
    <property type="nucleotide sequence ID" value="NZ_VRYZ01000003.1"/>
</dbReference>
<feature type="chain" id="PRO_5023105172" description="EexN family lipoprotein" evidence="2">
    <location>
        <begin position="23"/>
        <end position="97"/>
    </location>
</feature>